<dbReference type="InterPro" id="IPR046347">
    <property type="entry name" value="bZIP_sf"/>
</dbReference>
<sequence length="303" mass="34269">MASNIFRMFTPESSKEDRVKKRKAQLRRAQLTYKERKERYTKNLEDRVAEARINETGLYQEIQNLQRTVQQLTDFIQHQGMQIPDEIRLTIALSPGSTASDWAPQHDYQSPISNLSAQNAGNVMFSTNGLHTSLPEEGRTAETTADLNNLLRLGDLDPVAVGMQFVLTLESPCVNHLYPNPEKSHEPGGHALTVSGQLATTYPKSVFESPAPHETFRREIPEMSLHSLLTLSSELCPESEITPIMAWNHIRSQPLYGGMEARKLWLLADKLREATKCHGFGAVIKQDYFEKTMSETLMADHTF</sequence>
<dbReference type="InterPro" id="IPR050936">
    <property type="entry name" value="AP-1-like"/>
</dbReference>
<accession>A0A553HT05</accession>
<dbReference type="GO" id="GO:0090575">
    <property type="term" value="C:RNA polymerase II transcription regulator complex"/>
    <property type="evidence" value="ECO:0007669"/>
    <property type="project" value="TreeGrafter"/>
</dbReference>
<reference evidence="5" key="1">
    <citation type="submission" date="2019-06" db="EMBL/GenBank/DDBJ databases">
        <title>Draft genome sequence of the griseofulvin-producing fungus Xylaria cubensis strain G536.</title>
        <authorList>
            <person name="Mead M.E."/>
            <person name="Raja H.A."/>
            <person name="Steenwyk J.L."/>
            <person name="Knowles S.L."/>
            <person name="Oberlies N.H."/>
            <person name="Rokas A."/>
        </authorList>
    </citation>
    <scope>NUCLEOTIDE SEQUENCE [LARGE SCALE GENOMIC DNA]</scope>
    <source>
        <strain evidence="5">G536</strain>
    </source>
</reference>
<dbReference type="STRING" id="2512241.A0A553HT05"/>
<evidence type="ECO:0000259" key="3">
    <source>
        <dbReference type="SMART" id="SM00338"/>
    </source>
</evidence>
<evidence type="ECO:0000256" key="2">
    <source>
        <dbReference type="ARBA" id="ARBA00023242"/>
    </source>
</evidence>
<comment type="caution">
    <text evidence="4">The sequence shown here is derived from an EMBL/GenBank/DDBJ whole genome shotgun (WGS) entry which is preliminary data.</text>
</comment>
<dbReference type="GO" id="GO:0000976">
    <property type="term" value="F:transcription cis-regulatory region binding"/>
    <property type="evidence" value="ECO:0007669"/>
    <property type="project" value="InterPro"/>
</dbReference>
<dbReference type="InterPro" id="IPR004827">
    <property type="entry name" value="bZIP"/>
</dbReference>
<dbReference type="PANTHER" id="PTHR40621:SF6">
    <property type="entry name" value="AP-1-LIKE TRANSCRIPTION FACTOR YAP1-RELATED"/>
    <property type="match status" value="1"/>
</dbReference>
<dbReference type="OrthoDB" id="2590011at2759"/>
<dbReference type="SMART" id="SM00338">
    <property type="entry name" value="BRLZ"/>
    <property type="match status" value="1"/>
</dbReference>
<dbReference type="Proteomes" id="UP000319160">
    <property type="component" value="Unassembled WGS sequence"/>
</dbReference>
<dbReference type="AlphaFoldDB" id="A0A553HT05"/>
<dbReference type="EMBL" id="VFLP01000049">
    <property type="protein sequence ID" value="TRX91064.1"/>
    <property type="molecule type" value="Genomic_DNA"/>
</dbReference>
<dbReference type="CDD" id="cd14688">
    <property type="entry name" value="bZIP_YAP"/>
    <property type="match status" value="1"/>
</dbReference>
<feature type="domain" description="BZIP" evidence="3">
    <location>
        <begin position="14"/>
        <end position="78"/>
    </location>
</feature>
<evidence type="ECO:0000313" key="4">
    <source>
        <dbReference type="EMBL" id="TRX91064.1"/>
    </source>
</evidence>
<comment type="subcellular location">
    <subcellularLocation>
        <location evidence="1">Nucleus</location>
    </subcellularLocation>
</comment>
<organism evidence="4 5">
    <name type="scientific">Xylaria flabelliformis</name>
    <dbReference type="NCBI Taxonomy" id="2512241"/>
    <lineage>
        <taxon>Eukaryota</taxon>
        <taxon>Fungi</taxon>
        <taxon>Dikarya</taxon>
        <taxon>Ascomycota</taxon>
        <taxon>Pezizomycotina</taxon>
        <taxon>Sordariomycetes</taxon>
        <taxon>Xylariomycetidae</taxon>
        <taxon>Xylariales</taxon>
        <taxon>Xylariaceae</taxon>
        <taxon>Xylaria</taxon>
    </lineage>
</organism>
<protein>
    <recommendedName>
        <fullName evidence="3">BZIP domain-containing protein</fullName>
    </recommendedName>
</protein>
<keyword evidence="5" id="KW-1185">Reference proteome</keyword>
<evidence type="ECO:0000256" key="1">
    <source>
        <dbReference type="ARBA" id="ARBA00004123"/>
    </source>
</evidence>
<evidence type="ECO:0000313" key="5">
    <source>
        <dbReference type="Proteomes" id="UP000319160"/>
    </source>
</evidence>
<proteinExistence type="predicted"/>
<keyword evidence="2" id="KW-0539">Nucleus</keyword>
<dbReference type="GO" id="GO:0001228">
    <property type="term" value="F:DNA-binding transcription activator activity, RNA polymerase II-specific"/>
    <property type="evidence" value="ECO:0007669"/>
    <property type="project" value="TreeGrafter"/>
</dbReference>
<dbReference type="SUPFAM" id="SSF57959">
    <property type="entry name" value="Leucine zipper domain"/>
    <property type="match status" value="1"/>
</dbReference>
<dbReference type="PANTHER" id="PTHR40621">
    <property type="entry name" value="TRANSCRIPTION FACTOR KAPC-RELATED"/>
    <property type="match status" value="1"/>
</dbReference>
<dbReference type="Gene3D" id="1.20.5.170">
    <property type="match status" value="1"/>
</dbReference>
<gene>
    <name evidence="4" type="ORF">FHL15_008046</name>
</gene>
<name>A0A553HT05_9PEZI</name>